<feature type="region of interest" description="Disordered" evidence="2">
    <location>
        <begin position="79"/>
        <end position="113"/>
    </location>
</feature>
<dbReference type="Proteomes" id="UP000076335">
    <property type="component" value="Unassembled WGS sequence"/>
</dbReference>
<protein>
    <recommendedName>
        <fullName evidence="1">UPF0229 protein AUP42_03040</fullName>
    </recommendedName>
</protein>
<dbReference type="AlphaFoldDB" id="A0A154L1X0"/>
<dbReference type="RefSeq" id="WP_062952550.1">
    <property type="nucleotide sequence ID" value="NZ_LPVY01000021.1"/>
</dbReference>
<evidence type="ECO:0000313" key="3">
    <source>
        <dbReference type="EMBL" id="KZB61964.1"/>
    </source>
</evidence>
<evidence type="ECO:0000313" key="4">
    <source>
        <dbReference type="Proteomes" id="UP000076335"/>
    </source>
</evidence>
<gene>
    <name evidence="3" type="ORF">AUP42_03040</name>
</gene>
<name>A0A154L1X0_9PROT</name>
<dbReference type="Pfam" id="PF04285">
    <property type="entry name" value="DUF444"/>
    <property type="match status" value="1"/>
</dbReference>
<evidence type="ECO:0000256" key="1">
    <source>
        <dbReference type="HAMAP-Rule" id="MF_01232"/>
    </source>
</evidence>
<dbReference type="InterPro" id="IPR006698">
    <property type="entry name" value="UPF0229"/>
</dbReference>
<reference evidence="3 4" key="1">
    <citation type="submission" date="2015-12" db="EMBL/GenBank/DDBJ databases">
        <title>Genome sequence of Thalassospira lucentensis MCCC 1A02072.</title>
        <authorList>
            <person name="Lu L."/>
            <person name="Lai Q."/>
            <person name="Shao Z."/>
            <person name="Qian P."/>
        </authorList>
    </citation>
    <scope>NUCLEOTIDE SEQUENCE [LARGE SCALE GENOMIC DNA]</scope>
    <source>
        <strain evidence="3 4">MCCC 1A02072</strain>
    </source>
</reference>
<sequence>MLYIVDRRKNPKGKSLGNRQRFMRRAKAQIKKAVEDTIRTRGITDINSGDSITIPGKTLHEPGFHHARRGGDRNYVLPGNKKFVPGDRIARPQSGDGGAGGSQASPDGDGEDEFQFSLTRDEFLDIFFEDLELPDLLKKSLKQTTAYRTARAGFSVEGTPSNLSLVRTMRNSLARRIGLRRPKTAQVRDLEDRIAALQAKAEKRPSGKLTKTDEDTLHILLAELEEAKRRMKAIPFIDPIDTRFNQFQQIPDPNTQAVMFCLMDVSGSMSEQMKELAKRFFMLLHLFLHRRYEHVDVVFIRHTSRAAEVDEETFFYSRETGGTIVSTALEEMKRVLKDRYPTDQWNIYAAQASDGDNYSNDGAKCTALLAEDLLPKCQYYAYIEITDEREAEIFSSAEGETALWKAYAPVARTNARFALKRVTKAADIFPVFRELFAKNRAEKLSGVKG</sequence>
<dbReference type="EMBL" id="LPVY01000021">
    <property type="protein sequence ID" value="KZB61964.1"/>
    <property type="molecule type" value="Genomic_DNA"/>
</dbReference>
<comment type="caution">
    <text evidence="3">The sequence shown here is derived from an EMBL/GenBank/DDBJ whole genome shotgun (WGS) entry which is preliminary data.</text>
</comment>
<dbReference type="PANTHER" id="PTHR30510:SF2">
    <property type="entry name" value="UPF0229 PROTEIN YEAH"/>
    <property type="match status" value="1"/>
</dbReference>
<dbReference type="NCBIfam" id="NF003708">
    <property type="entry name" value="PRK05325.1-3"/>
    <property type="match status" value="1"/>
</dbReference>
<accession>A0A154L1X0</accession>
<proteinExistence type="inferred from homology"/>
<dbReference type="PANTHER" id="PTHR30510">
    <property type="entry name" value="UPF0229 PROTEIN YEAH"/>
    <property type="match status" value="1"/>
</dbReference>
<evidence type="ECO:0000256" key="2">
    <source>
        <dbReference type="SAM" id="MobiDB-lite"/>
    </source>
</evidence>
<dbReference type="OrthoDB" id="9788289at2"/>
<dbReference type="NCBIfam" id="NF003707">
    <property type="entry name" value="PRK05325.1-2"/>
    <property type="match status" value="1"/>
</dbReference>
<organism evidence="3 4">
    <name type="scientific">Thalassospira lucentensis</name>
    <dbReference type="NCBI Taxonomy" id="168935"/>
    <lineage>
        <taxon>Bacteria</taxon>
        <taxon>Pseudomonadati</taxon>
        <taxon>Pseudomonadota</taxon>
        <taxon>Alphaproteobacteria</taxon>
        <taxon>Rhodospirillales</taxon>
        <taxon>Thalassospiraceae</taxon>
        <taxon>Thalassospira</taxon>
    </lineage>
</organism>
<comment type="similarity">
    <text evidence="1">Belongs to the UPF0229 family.</text>
</comment>
<dbReference type="HAMAP" id="MF_01232">
    <property type="entry name" value="UPF0229"/>
    <property type="match status" value="1"/>
</dbReference>